<dbReference type="Proteomes" id="UP000270757">
    <property type="component" value="Unassembled WGS sequence"/>
</dbReference>
<evidence type="ECO:0000313" key="2">
    <source>
        <dbReference type="EMBL" id="RJT46946.1"/>
    </source>
</evidence>
<evidence type="ECO:0000313" key="3">
    <source>
        <dbReference type="EMBL" id="TID41032.1"/>
    </source>
</evidence>
<dbReference type="Proteomes" id="UP000251035">
    <property type="component" value="Unassembled WGS sequence"/>
</dbReference>
<reference evidence="1 4" key="1">
    <citation type="submission" date="2018-04" db="EMBL/GenBank/DDBJ databases">
        <title>Whole genome sequence comparison of clinical and drinking water Legionella pneumophila isolates associated with the Flint Water Crisis.</title>
        <authorList>
            <person name="Garner E."/>
            <person name="Brown C."/>
            <person name="Schwake O."/>
            <person name="Coil D."/>
            <person name="Jospin G."/>
            <person name="Eisen J."/>
            <person name="Edwards M."/>
            <person name="Pruden A."/>
        </authorList>
    </citation>
    <scope>NUCLEOTIDE SEQUENCE [LARGE SCALE GENOMIC DNA]</scope>
    <source>
        <strain evidence="1 4">Genessee03</strain>
    </source>
</reference>
<name>A0A3A5LNE8_9GAMM</name>
<evidence type="ECO:0000313" key="4">
    <source>
        <dbReference type="Proteomes" id="UP000251035"/>
    </source>
</evidence>
<protein>
    <submittedName>
        <fullName evidence="2">Uncharacterized protein</fullName>
    </submittedName>
</protein>
<dbReference type="InterPro" id="IPR011250">
    <property type="entry name" value="OMP/PagP_B-barrel"/>
</dbReference>
<dbReference type="OrthoDB" id="5653048at2"/>
<proteinExistence type="predicted"/>
<comment type="caution">
    <text evidence="2">The sequence shown here is derived from an EMBL/GenBank/DDBJ whole genome shotgun (WGS) entry which is preliminary data.</text>
</comment>
<organism evidence="2 5">
    <name type="scientific">Legionella taurinensis</name>
    <dbReference type="NCBI Taxonomy" id="70611"/>
    <lineage>
        <taxon>Bacteria</taxon>
        <taxon>Pseudomonadati</taxon>
        <taxon>Pseudomonadota</taxon>
        <taxon>Gammaproteobacteria</taxon>
        <taxon>Legionellales</taxon>
        <taxon>Legionellaceae</taxon>
        <taxon>Legionella</taxon>
    </lineage>
</organism>
<evidence type="ECO:0000313" key="6">
    <source>
        <dbReference type="Proteomes" id="UP000306421"/>
    </source>
</evidence>
<evidence type="ECO:0000313" key="5">
    <source>
        <dbReference type="Proteomes" id="UP000270757"/>
    </source>
</evidence>
<dbReference type="EMBL" id="QFGG01000010">
    <property type="protein sequence ID" value="TID41032.1"/>
    <property type="molecule type" value="Genomic_DNA"/>
</dbReference>
<dbReference type="EMBL" id="QZWB01000007">
    <property type="protein sequence ID" value="RJT46946.1"/>
    <property type="molecule type" value="Genomic_DNA"/>
</dbReference>
<sequence length="271" mass="29580">MDCCMNGVYQPFLFLCLLAFAIFPLQAGEVPLCSGENRLLALVDRPSEALSACIVPARSLLIESGYTYQQTTPNGFSHNVPQMEWRFGLGHHTEIDILPPAYNWQSTPRQVGYGVVTVGAKRIAYYDDHQLVTLQAAISPPSGGNNFGGRKNGCMVNGIYNYSFDSGFGIAAQVGFASFVTQPVDGNQRYLSMNPLILAGWPLQDKMNMYVEAYAQSRTAPNQGWGVNADAGLVFLVAKNMTVDVVYNQRLHGALNSLERSFGGGLVIGFF</sequence>
<reference evidence="2 5" key="3">
    <citation type="submission" date="2018-09" db="EMBL/GenBank/DDBJ databases">
        <title>Draft genome sequences of Legionella taurinensis isolated from water samples.</title>
        <authorList>
            <person name="Chakeri A."/>
            <person name="Allerberger F."/>
            <person name="Kundi M."/>
            <person name="Ruppitsch W."/>
            <person name="Schmid D."/>
        </authorList>
    </citation>
    <scope>NUCLEOTIDE SEQUENCE [LARGE SCALE GENOMIC DNA]</scope>
    <source>
        <strain evidence="2 5">4570-18-6</strain>
    </source>
</reference>
<dbReference type="Proteomes" id="UP000306421">
    <property type="component" value="Unassembled WGS sequence"/>
</dbReference>
<reference evidence="3 6" key="2">
    <citation type="submission" date="2018-04" db="EMBL/GenBank/DDBJ databases">
        <title>Whole genome sequence comparison of clinical and drinking water Legionella pneumophila isolates.</title>
        <authorList>
            <person name="Garner E."/>
        </authorList>
    </citation>
    <scope>NUCLEOTIDE SEQUENCE [LARGE SCALE GENOMIC DNA]</scope>
    <source>
        <strain evidence="3 6">WH02</strain>
    </source>
</reference>
<dbReference type="EMBL" id="QCXM01000016">
    <property type="protein sequence ID" value="PUT45262.1"/>
    <property type="molecule type" value="Genomic_DNA"/>
</dbReference>
<keyword evidence="4" id="KW-1185">Reference proteome</keyword>
<dbReference type="AlphaFoldDB" id="A0A3A5LNE8"/>
<accession>A0A3A5LNE8</accession>
<dbReference type="SUPFAM" id="SSF56925">
    <property type="entry name" value="OMPA-like"/>
    <property type="match status" value="1"/>
</dbReference>
<gene>
    <name evidence="2" type="ORF">D6J04_07920</name>
    <name evidence="1" type="ORF">DB745_13190</name>
    <name evidence="3" type="ORF">DIZ81_11065</name>
</gene>
<evidence type="ECO:0000313" key="1">
    <source>
        <dbReference type="EMBL" id="PUT45262.1"/>
    </source>
</evidence>